<accession>A0ABM4WFF2</accession>
<evidence type="ECO:0000256" key="1">
    <source>
        <dbReference type="SAM" id="MobiDB-lite"/>
    </source>
</evidence>
<reference evidence="3" key="1">
    <citation type="submission" date="2025-08" db="UniProtKB">
        <authorList>
            <consortium name="RefSeq"/>
        </authorList>
    </citation>
    <scope>IDENTIFICATION</scope>
    <source>
        <tissue evidence="3">Leaves</tissue>
    </source>
</reference>
<proteinExistence type="predicted"/>
<organism evidence="2 3">
    <name type="scientific">Coffea arabica</name>
    <name type="common">Arabian coffee</name>
    <dbReference type="NCBI Taxonomy" id="13443"/>
    <lineage>
        <taxon>Eukaryota</taxon>
        <taxon>Viridiplantae</taxon>
        <taxon>Streptophyta</taxon>
        <taxon>Embryophyta</taxon>
        <taxon>Tracheophyta</taxon>
        <taxon>Spermatophyta</taxon>
        <taxon>Magnoliopsida</taxon>
        <taxon>eudicotyledons</taxon>
        <taxon>Gunneridae</taxon>
        <taxon>Pentapetalae</taxon>
        <taxon>asterids</taxon>
        <taxon>lamiids</taxon>
        <taxon>Gentianales</taxon>
        <taxon>Rubiaceae</taxon>
        <taxon>Ixoroideae</taxon>
        <taxon>Gardenieae complex</taxon>
        <taxon>Bertiereae - Coffeeae clade</taxon>
        <taxon>Coffeeae</taxon>
        <taxon>Coffea</taxon>
    </lineage>
</organism>
<name>A0ABM4WFF2_COFAR</name>
<feature type="compositionally biased region" description="Polar residues" evidence="1">
    <location>
        <begin position="88"/>
        <end position="120"/>
    </location>
</feature>
<feature type="region of interest" description="Disordered" evidence="1">
    <location>
        <begin position="86"/>
        <end position="120"/>
    </location>
</feature>
<dbReference type="InterPro" id="IPR040344">
    <property type="entry name" value="At3g17950-like"/>
</dbReference>
<dbReference type="PANTHER" id="PTHR33544:SF14">
    <property type="entry name" value="PROTEIN, PUTATIVE-RELATED"/>
    <property type="match status" value="1"/>
</dbReference>
<dbReference type="RefSeq" id="XP_071930506.1">
    <property type="nucleotide sequence ID" value="XM_072074405.1"/>
</dbReference>
<gene>
    <name evidence="3" type="primary">LOC140004089</name>
</gene>
<evidence type="ECO:0000313" key="2">
    <source>
        <dbReference type="Proteomes" id="UP001652660"/>
    </source>
</evidence>
<dbReference type="PANTHER" id="PTHR33544">
    <property type="entry name" value="DUF4005 DOMAIN-CONTAINING PROTEIN-RELATED"/>
    <property type="match status" value="1"/>
</dbReference>
<protein>
    <submittedName>
        <fullName evidence="3">Uncharacterized protein</fullName>
    </submittedName>
</protein>
<sequence length="146" mass="15805">MVVEVMETRNGWPLGLGNINLRLRATLNFEAAAQAAPANELSSEMPSPSPSFTSFSSSNLDTESTASFFQDQSVPLGRLIGIKPASRGSLQFPSTNDFRQHRSLSSGRSNAEVSRNPGVETSQGLCVPLLHNVIEKMSRSKSTSRH</sequence>
<evidence type="ECO:0000313" key="3">
    <source>
        <dbReference type="RefSeq" id="XP_071930506.1"/>
    </source>
</evidence>
<dbReference type="Proteomes" id="UP001652660">
    <property type="component" value="Chromosome 2c"/>
</dbReference>
<keyword evidence="2" id="KW-1185">Reference proteome</keyword>
<dbReference type="GeneID" id="140004089"/>